<dbReference type="InterPro" id="IPR001841">
    <property type="entry name" value="Znf_RING"/>
</dbReference>
<feature type="domain" description="RING-type" evidence="3">
    <location>
        <begin position="217"/>
        <end position="267"/>
    </location>
</feature>
<comment type="caution">
    <text evidence="5">The sequence shown here is derived from an EMBL/GenBank/DDBJ whole genome shotgun (WGS) entry which is preliminary data.</text>
</comment>
<evidence type="ECO:0008006" key="7">
    <source>
        <dbReference type="Google" id="ProtNLM"/>
    </source>
</evidence>
<feature type="compositionally biased region" description="Acidic residues" evidence="2">
    <location>
        <begin position="50"/>
        <end position="59"/>
    </location>
</feature>
<dbReference type="PROSITE" id="PS50966">
    <property type="entry name" value="ZF_SWIM"/>
    <property type="match status" value="1"/>
</dbReference>
<dbReference type="Proteomes" id="UP000293360">
    <property type="component" value="Unassembled WGS sequence"/>
</dbReference>
<keyword evidence="1" id="KW-0862">Zinc</keyword>
<dbReference type="CDD" id="cd16494">
    <property type="entry name" value="RING-CH-C4HC3_ZSWM2"/>
    <property type="match status" value="1"/>
</dbReference>
<feature type="domain" description="SWIM-type" evidence="4">
    <location>
        <begin position="134"/>
        <end position="166"/>
    </location>
</feature>
<dbReference type="Gene3D" id="3.30.40.10">
    <property type="entry name" value="Zinc/RING finger domain, C3HC4 (zinc finger)"/>
    <property type="match status" value="1"/>
</dbReference>
<dbReference type="EMBL" id="QJNU01000100">
    <property type="protein sequence ID" value="RYP07330.1"/>
    <property type="molecule type" value="Genomic_DNA"/>
</dbReference>
<dbReference type="STRING" id="155417.A0A4Q4TP59"/>
<dbReference type="PANTHER" id="PTHR21540:SF0">
    <property type="entry name" value="PHD FAMILY PROTEIN"/>
    <property type="match status" value="1"/>
</dbReference>
<dbReference type="InterPro" id="IPR013083">
    <property type="entry name" value="Znf_RING/FYVE/PHD"/>
</dbReference>
<evidence type="ECO:0000259" key="3">
    <source>
        <dbReference type="PROSITE" id="PS50089"/>
    </source>
</evidence>
<dbReference type="GO" id="GO:0008270">
    <property type="term" value="F:zinc ion binding"/>
    <property type="evidence" value="ECO:0007669"/>
    <property type="project" value="UniProtKB-KW"/>
</dbReference>
<evidence type="ECO:0000256" key="2">
    <source>
        <dbReference type="SAM" id="MobiDB-lite"/>
    </source>
</evidence>
<evidence type="ECO:0000259" key="4">
    <source>
        <dbReference type="PROSITE" id="PS50966"/>
    </source>
</evidence>
<keyword evidence="6" id="KW-1185">Reference proteome</keyword>
<gene>
    <name evidence="5" type="ORF">DL764_002582</name>
</gene>
<name>A0A4Q4TP59_9PEZI</name>
<organism evidence="5 6">
    <name type="scientific">Monosporascus ibericus</name>
    <dbReference type="NCBI Taxonomy" id="155417"/>
    <lineage>
        <taxon>Eukaryota</taxon>
        <taxon>Fungi</taxon>
        <taxon>Dikarya</taxon>
        <taxon>Ascomycota</taxon>
        <taxon>Pezizomycotina</taxon>
        <taxon>Sordariomycetes</taxon>
        <taxon>Xylariomycetidae</taxon>
        <taxon>Xylariales</taxon>
        <taxon>Xylariales incertae sedis</taxon>
        <taxon>Monosporascus</taxon>
    </lineage>
</organism>
<evidence type="ECO:0000256" key="1">
    <source>
        <dbReference type="PROSITE-ProRule" id="PRU00175"/>
    </source>
</evidence>
<dbReference type="AlphaFoldDB" id="A0A4Q4TP59"/>
<dbReference type="PROSITE" id="PS50089">
    <property type="entry name" value="ZF_RING_2"/>
    <property type="match status" value="1"/>
</dbReference>
<dbReference type="InterPro" id="IPR039903">
    <property type="entry name" value="Zswim2"/>
</dbReference>
<evidence type="ECO:0000313" key="6">
    <source>
        <dbReference type="Proteomes" id="UP000293360"/>
    </source>
</evidence>
<sequence length="338" mass="38122">MNTASNPVPALTGIASGASTPRPSHKRMLPESFGTTDRRRKANKAPAAANEDEDGDEVEQSEKKGKKRVAKTARDQAEEKRLRRFRPKPTKDFQVVYDRATSQRFYVLGRSRAGTDDQSPEELIEMTGSTGNIYYVHISQLPTCTCPHATKGNQCKHMIYVMARVLRARFDLVYQLALLPSELREIFSHAPPIEISDKHNAKERQEEKNRKAIDGDCPICFTPFEDRDDTVYCRAQCGQNMHTECFEMWAATKRASARDRVTCPMCRAPWQGDDDVVKKLHNRGVIGDEGYVNVAGQLGISRMRAHIMMGHAVVNDIMVTGSSERQLVRWPHSDLLTC</sequence>
<protein>
    <recommendedName>
        <fullName evidence="7">Anaphase-promoting complex subunit 11</fullName>
    </recommendedName>
</protein>
<accession>A0A4Q4TP59</accession>
<keyword evidence="1" id="KW-0863">Zinc-finger</keyword>
<dbReference type="PANTHER" id="PTHR21540">
    <property type="entry name" value="RING FINGER AND SWIM DOMAIN-CONTAINING PROTEIN 2"/>
    <property type="match status" value="1"/>
</dbReference>
<dbReference type="SUPFAM" id="SSF57850">
    <property type="entry name" value="RING/U-box"/>
    <property type="match status" value="1"/>
</dbReference>
<feature type="region of interest" description="Disordered" evidence="2">
    <location>
        <begin position="1"/>
        <end position="80"/>
    </location>
</feature>
<dbReference type="GO" id="GO:0061630">
    <property type="term" value="F:ubiquitin protein ligase activity"/>
    <property type="evidence" value="ECO:0007669"/>
    <property type="project" value="InterPro"/>
</dbReference>
<proteinExistence type="predicted"/>
<dbReference type="OrthoDB" id="2122982at2759"/>
<keyword evidence="1" id="KW-0479">Metal-binding</keyword>
<reference evidence="5 6" key="1">
    <citation type="submission" date="2018-06" db="EMBL/GenBank/DDBJ databases">
        <title>Complete Genomes of Monosporascus.</title>
        <authorList>
            <person name="Robinson A.J."/>
            <person name="Natvig D.O."/>
        </authorList>
    </citation>
    <scope>NUCLEOTIDE SEQUENCE [LARGE SCALE GENOMIC DNA]</scope>
    <source>
        <strain evidence="5 6">CBS 110550</strain>
    </source>
</reference>
<dbReference type="Pfam" id="PF13639">
    <property type="entry name" value="zf-RING_2"/>
    <property type="match status" value="1"/>
</dbReference>
<evidence type="ECO:0000313" key="5">
    <source>
        <dbReference type="EMBL" id="RYP07330.1"/>
    </source>
</evidence>
<dbReference type="InterPro" id="IPR007527">
    <property type="entry name" value="Znf_SWIM"/>
</dbReference>